<evidence type="ECO:0000313" key="2">
    <source>
        <dbReference type="Proteomes" id="UP000017834"/>
    </source>
</evidence>
<gene>
    <name evidence="1" type="ORF">EDP2_3965</name>
</gene>
<dbReference type="EMBL" id="AXOM01000014">
    <property type="protein sequence ID" value="ESS59509.1"/>
    <property type="molecule type" value="Genomic_DNA"/>
</dbReference>
<sequence length="97" mass="11495">MQQIAMQLMEAKTVEHQHIGTAFQQRSSGVNQFRLARLIRVAEFIQWLFFQHLPLLLLRCHQFRYRHNHADLVTINNRGNQRGNDALRFNQNGISRV</sequence>
<keyword evidence="2" id="KW-1185">Reference proteome</keyword>
<accession>A0ABP2ZRZ1</accession>
<comment type="caution">
    <text evidence="1">The sequence shown here is derived from an EMBL/GenBank/DDBJ whole genome shotgun (WGS) entry which is preliminary data.</text>
</comment>
<protein>
    <submittedName>
        <fullName evidence="1">Uncharacterized protein</fullName>
    </submittedName>
</protein>
<proteinExistence type="predicted"/>
<evidence type="ECO:0000313" key="1">
    <source>
        <dbReference type="EMBL" id="ESS59509.1"/>
    </source>
</evidence>
<organism evidence="1 2">
    <name type="scientific">Enterobacter cloacae S611</name>
    <dbReference type="NCBI Taxonomy" id="1399146"/>
    <lineage>
        <taxon>Bacteria</taxon>
        <taxon>Pseudomonadati</taxon>
        <taxon>Pseudomonadota</taxon>
        <taxon>Gammaproteobacteria</taxon>
        <taxon>Enterobacterales</taxon>
        <taxon>Enterobacteriaceae</taxon>
        <taxon>Enterobacter</taxon>
        <taxon>Enterobacter cloacae complex</taxon>
    </lineage>
</organism>
<name>A0ABP2ZRZ1_ENTCL</name>
<reference evidence="1 2" key="1">
    <citation type="journal article" date="2014" name="Genome Announc.">
        <title>Draft Genome Sequence of Enterobacter cloacae Strain S611.</title>
        <authorList>
            <person name="Wang D."/>
            <person name="Han C.S."/>
            <person name="Dichosa A.E."/>
            <person name="Gleasner C.D."/>
            <person name="Johnson S.L."/>
            <person name="Daligault H.E."/>
            <person name="Davenport K.W."/>
            <person name="Li P.E."/>
            <person name="Pierson E.A."/>
            <person name="Pierson L.S.III."/>
        </authorList>
    </citation>
    <scope>NUCLEOTIDE SEQUENCE [LARGE SCALE GENOMIC DNA]</scope>
    <source>
        <strain evidence="1 2">S611</strain>
    </source>
</reference>
<dbReference type="Proteomes" id="UP000017834">
    <property type="component" value="Unassembled WGS sequence"/>
</dbReference>